<gene>
    <name evidence="6" type="ORF">H3Z74_02655</name>
</gene>
<dbReference type="Proteomes" id="UP000516148">
    <property type="component" value="Chromosome"/>
</dbReference>
<evidence type="ECO:0000256" key="2">
    <source>
        <dbReference type="ARBA" id="ARBA00012018"/>
    </source>
</evidence>
<evidence type="ECO:0000256" key="3">
    <source>
        <dbReference type="ARBA" id="ARBA00022801"/>
    </source>
</evidence>
<sequence>MVRIDRRQVLAAGGAGMLAASPIARAMAIDADVRTGTLADVEHIVILMQENRGFDHYFGSAAGVRGFGDRFPIPSAAGTGRQTIWTQYGAPDRPAGLAPFHLDTVAAFPLMRAEGTPHNWPDAQAAWDEGRMSAWPKAKTPGSMGYYRAADLPFQYALAHAFTLCDAYHCSVQTGTNTNRLFLWSGTNDPTGRNGGPSIANSHDQLAKNGGAPEGYRWTSYVERLQAAGIDWRIYEDMADNFTDNPLVGFRRFRDADAAGPGGADHELIARGLSTQKLDRLRQDVLAGTLPRISYIIADAAGSEHPSASSPAQGADYTARVLDALTANPEVWSRTALLVMFDENDGYFDHMPPPAPPSRDSAAADGLAGGSTVSTEGEYHLVRSAADALFERPELIGRPYGLGPRVPMYVISPWSRGGWVNSETFDHTSVIRLLELRFGVQEPNISPWRRSVCGDLTSAFDFRHPNDARNWPALPATAAQAARAAALPKRTIAVPPGQPDMPVQATGPRRSRALPYALDVQAHVADDGVRLDFANSGRAGAVFHVYDRLQLKRAPRRYTVGASARLSGLWAGAGDGAYDLWVLGPNGFHRHFIGMRSRDALQVSLRPEPMRRAIALTLDNPSAAARRIDIRPMAYGKALDARTITLRPGQSVTELWRVSATSGWYDLAVEVAAEKSYFRRFAGRMETGRDSISDPAMGGTAIRTYLR</sequence>
<dbReference type="Gene3D" id="3.40.720.10">
    <property type="entry name" value="Alkaline Phosphatase, subunit A"/>
    <property type="match status" value="1"/>
</dbReference>
<dbReference type="InterPro" id="IPR007312">
    <property type="entry name" value="Phosphoesterase"/>
</dbReference>
<dbReference type="GO" id="GO:0034480">
    <property type="term" value="F:phosphatidylcholine phospholipase C activity"/>
    <property type="evidence" value="ECO:0007669"/>
    <property type="project" value="UniProtKB-EC"/>
</dbReference>
<feature type="domain" description="Bacterial phospholipase C C-terminal" evidence="5">
    <location>
        <begin position="511"/>
        <end position="594"/>
    </location>
</feature>
<dbReference type="EC" id="3.1.4.3" evidence="2"/>
<evidence type="ECO:0000256" key="4">
    <source>
        <dbReference type="SAM" id="MobiDB-lite"/>
    </source>
</evidence>
<dbReference type="InterPro" id="IPR008475">
    <property type="entry name" value="PLipase_C_C"/>
</dbReference>
<dbReference type="InterPro" id="IPR006311">
    <property type="entry name" value="TAT_signal"/>
</dbReference>
<dbReference type="RefSeq" id="WP_187762470.1">
    <property type="nucleotide sequence ID" value="NZ_CP061038.1"/>
</dbReference>
<accession>A0A7H0LKG3</accession>
<comment type="similarity">
    <text evidence="1">Belongs to the bacterial phospholipase C family.</text>
</comment>
<dbReference type="InterPro" id="IPR017850">
    <property type="entry name" value="Alkaline_phosphatase_core_sf"/>
</dbReference>
<dbReference type="EMBL" id="CP061038">
    <property type="protein sequence ID" value="QNQ10166.1"/>
    <property type="molecule type" value="Genomic_DNA"/>
</dbReference>
<dbReference type="CDD" id="cd16014">
    <property type="entry name" value="PLC"/>
    <property type="match status" value="1"/>
</dbReference>
<dbReference type="InterPro" id="IPR017767">
    <property type="entry name" value="PC-PLC"/>
</dbReference>
<feature type="domain" description="Bacterial phospholipase C C-terminal" evidence="5">
    <location>
        <begin position="605"/>
        <end position="684"/>
    </location>
</feature>
<dbReference type="NCBIfam" id="TIGR03396">
    <property type="entry name" value="PC_PLC"/>
    <property type="match status" value="1"/>
</dbReference>
<evidence type="ECO:0000313" key="7">
    <source>
        <dbReference type="Proteomes" id="UP000516148"/>
    </source>
</evidence>
<proteinExistence type="inferred from homology"/>
<protein>
    <recommendedName>
        <fullName evidence="2">phospholipase C</fullName>
        <ecNumber evidence="2">3.1.4.3</ecNumber>
    </recommendedName>
</protein>
<dbReference type="Pfam" id="PF04185">
    <property type="entry name" value="Phosphoesterase"/>
    <property type="match status" value="1"/>
</dbReference>
<dbReference type="KEGG" id="spap:H3Z74_02655"/>
<evidence type="ECO:0000313" key="6">
    <source>
        <dbReference type="EMBL" id="QNQ10166.1"/>
    </source>
</evidence>
<keyword evidence="3" id="KW-0378">Hydrolase</keyword>
<evidence type="ECO:0000256" key="1">
    <source>
        <dbReference type="ARBA" id="ARBA00009717"/>
    </source>
</evidence>
<dbReference type="PANTHER" id="PTHR31956:SF36">
    <property type="entry name" value="NON-HEMOLYTIC PHOSPHOLIPASE C"/>
    <property type="match status" value="1"/>
</dbReference>
<dbReference type="GO" id="GO:0016042">
    <property type="term" value="P:lipid catabolic process"/>
    <property type="evidence" value="ECO:0007669"/>
    <property type="project" value="InterPro"/>
</dbReference>
<dbReference type="Pfam" id="PF05506">
    <property type="entry name" value="PLipase_C_C"/>
    <property type="match status" value="2"/>
</dbReference>
<name>A0A7H0LKG3_9SPHN</name>
<dbReference type="AlphaFoldDB" id="A0A7H0LKG3"/>
<dbReference type="PROSITE" id="PS51318">
    <property type="entry name" value="TAT"/>
    <property type="match status" value="1"/>
</dbReference>
<keyword evidence="7" id="KW-1185">Reference proteome</keyword>
<evidence type="ECO:0000259" key="5">
    <source>
        <dbReference type="Pfam" id="PF05506"/>
    </source>
</evidence>
<organism evidence="6 7">
    <name type="scientific">Sphingomonas alpina</name>
    <dbReference type="NCBI Taxonomy" id="653931"/>
    <lineage>
        <taxon>Bacteria</taxon>
        <taxon>Pseudomonadati</taxon>
        <taxon>Pseudomonadota</taxon>
        <taxon>Alphaproteobacteria</taxon>
        <taxon>Sphingomonadales</taxon>
        <taxon>Sphingomonadaceae</taxon>
        <taxon>Sphingomonas</taxon>
    </lineage>
</organism>
<reference evidence="6 7" key="1">
    <citation type="submission" date="2020-09" db="EMBL/GenBank/DDBJ databases">
        <title>Sphingomonas sp., a new species isolated from pork steak.</title>
        <authorList>
            <person name="Heidler von Heilborn D."/>
        </authorList>
    </citation>
    <scope>NUCLEOTIDE SEQUENCE [LARGE SCALE GENOMIC DNA]</scope>
    <source>
        <strain evidence="7">S8-3T</strain>
    </source>
</reference>
<feature type="region of interest" description="Disordered" evidence="4">
    <location>
        <begin position="350"/>
        <end position="371"/>
    </location>
</feature>
<dbReference type="PANTHER" id="PTHR31956">
    <property type="entry name" value="NON-SPECIFIC PHOSPHOLIPASE C4-RELATED"/>
    <property type="match status" value="1"/>
</dbReference>